<dbReference type="InterPro" id="IPR014917">
    <property type="entry name" value="DUF1800"/>
</dbReference>
<gene>
    <name evidence="1" type="ORF">HXX08_20570</name>
    <name evidence="2" type="ORF">OZ401_003797</name>
</gene>
<evidence type="ECO:0000313" key="4">
    <source>
        <dbReference type="Proteomes" id="UP001431572"/>
    </source>
</evidence>
<name>A0A8T7M7Z2_9CHLR</name>
<reference evidence="2" key="2">
    <citation type="journal article" date="2024" name="Nature">
        <title>Anoxygenic phototroph of the Chloroflexota uses a type I reaction centre.</title>
        <authorList>
            <person name="Tsuji J.M."/>
            <person name="Shaw N.A."/>
            <person name="Nagashima S."/>
            <person name="Venkiteswaran J.J."/>
            <person name="Schiff S.L."/>
            <person name="Watanabe T."/>
            <person name="Fukui M."/>
            <person name="Hanada S."/>
            <person name="Tank M."/>
            <person name="Neufeld J.D."/>
        </authorList>
    </citation>
    <scope>NUCLEOTIDE SEQUENCE</scope>
    <source>
        <strain evidence="2">L227-S17</strain>
    </source>
</reference>
<keyword evidence="4" id="KW-1185">Reference proteome</keyword>
<evidence type="ECO:0000313" key="1">
    <source>
        <dbReference type="EMBL" id="NWJ48257.1"/>
    </source>
</evidence>
<evidence type="ECO:0000313" key="3">
    <source>
        <dbReference type="Proteomes" id="UP000521676"/>
    </source>
</evidence>
<accession>A0A8T7M7Z2</accession>
<dbReference type="AlphaFoldDB" id="A0A8T7M7Z2"/>
<dbReference type="Proteomes" id="UP000521676">
    <property type="component" value="Unassembled WGS sequence"/>
</dbReference>
<dbReference type="Proteomes" id="UP001431572">
    <property type="component" value="Chromosome 2"/>
</dbReference>
<protein>
    <submittedName>
        <fullName evidence="1">DUF1800 domain-containing protein</fullName>
    </submittedName>
</protein>
<reference evidence="1 3" key="1">
    <citation type="submission" date="2020-06" db="EMBL/GenBank/DDBJ databases">
        <title>Anoxygenic phototrophic Chloroflexota member uses a Type I reaction center.</title>
        <authorList>
            <person name="Tsuji J.M."/>
            <person name="Shaw N.A."/>
            <person name="Nagashima S."/>
            <person name="Venkiteswaran J."/>
            <person name="Schiff S.L."/>
            <person name="Hanada S."/>
            <person name="Tank M."/>
            <person name="Neufeld J.D."/>
        </authorList>
    </citation>
    <scope>NUCLEOTIDE SEQUENCE [LARGE SCALE GENOMIC DNA]</scope>
    <source>
        <strain evidence="1">L227-S17</strain>
    </source>
</reference>
<dbReference type="Pfam" id="PF08811">
    <property type="entry name" value="DUF1800"/>
    <property type="match status" value="1"/>
</dbReference>
<organism evidence="1 3">
    <name type="scientific">Candidatus Chlorohelix allophototropha</name>
    <dbReference type="NCBI Taxonomy" id="3003348"/>
    <lineage>
        <taxon>Bacteria</taxon>
        <taxon>Bacillati</taxon>
        <taxon>Chloroflexota</taxon>
        <taxon>Chloroflexia</taxon>
        <taxon>Candidatus Chloroheliales</taxon>
        <taxon>Candidatus Chloroheliaceae</taxon>
        <taxon>Candidatus Chlorohelix</taxon>
    </lineage>
</organism>
<dbReference type="EMBL" id="CP128400">
    <property type="protein sequence ID" value="WJW68193.1"/>
    <property type="molecule type" value="Genomic_DNA"/>
</dbReference>
<dbReference type="EMBL" id="JACATZ010000003">
    <property type="protein sequence ID" value="NWJ48257.1"/>
    <property type="molecule type" value="Genomic_DNA"/>
</dbReference>
<evidence type="ECO:0000313" key="2">
    <source>
        <dbReference type="EMBL" id="WJW68193.1"/>
    </source>
</evidence>
<dbReference type="RefSeq" id="WP_341470098.1">
    <property type="nucleotide sequence ID" value="NZ_CP128400.1"/>
</dbReference>
<sequence>MSSNPLDNPQVRAAHLLRRAGFGGTPVEIEAYAALNYKDAVEKLLTFKYDGNLAFNLERKLQDADYSATLQDLGYWWLLTMLRTRQPLQEKMTLFWHGHFTTSYSKVNRPVSLLTQNQLYRDNALGNFRELVKKVSRDPAMIEYLDGQSNRKGKPNENYARELMELFTIGIGNYTEQDVREAARAFTGWGYRGRSYFYDPKQHDDINKTFMGKSGNFNGDDIIDIILDRKETAQHIAGKLWSYFAYPNPEPALVTRLSEVFYNSKYDIKELMRAIFNAPEFLAEKAYRALVKNPTEYIVGTFRQIGTTGIEAQAARAAAAMGQTLFAPPSVKGWDGQLAWISSTYFFERINAANGLVTARGNQFNFDLYGTMQDKNLDSGEKVIDYYLNTLLDGQFQPTLKSALLDYTTDNGALNIADLKAGNGNPKSRAVDTKLRGSVHLILSSPDYMLK</sequence>
<proteinExistence type="predicted"/>